<keyword evidence="4 8" id="KW-1003">Cell membrane</keyword>
<comment type="subcellular location">
    <subcellularLocation>
        <location evidence="1 8">Cell membrane</location>
        <topology evidence="1 8">Multi-pass membrane protein</topology>
    </subcellularLocation>
</comment>
<evidence type="ECO:0000256" key="2">
    <source>
        <dbReference type="ARBA" id="ARBA00010692"/>
    </source>
</evidence>
<evidence type="ECO:0000256" key="4">
    <source>
        <dbReference type="ARBA" id="ARBA00022475"/>
    </source>
</evidence>
<evidence type="ECO:0000256" key="7">
    <source>
        <dbReference type="ARBA" id="ARBA00023136"/>
    </source>
</evidence>
<dbReference type="Proteomes" id="UP000323274">
    <property type="component" value="Unassembled WGS sequence"/>
</dbReference>
<comment type="caution">
    <text evidence="9">The sequence shown here is derived from an EMBL/GenBank/DDBJ whole genome shotgun (WGS) entry which is preliminary data.</text>
</comment>
<evidence type="ECO:0000256" key="1">
    <source>
        <dbReference type="ARBA" id="ARBA00004651"/>
    </source>
</evidence>
<organism evidence="9 10">
    <name type="scientific">Leuconostoc citreum</name>
    <dbReference type="NCBI Taxonomy" id="33964"/>
    <lineage>
        <taxon>Bacteria</taxon>
        <taxon>Bacillati</taxon>
        <taxon>Bacillota</taxon>
        <taxon>Bacilli</taxon>
        <taxon>Lactobacillales</taxon>
        <taxon>Lactobacillaceae</taxon>
        <taxon>Leuconostoc</taxon>
    </lineage>
</organism>
<name>A0A5A5U1H5_LEUCI</name>
<keyword evidence="7 8" id="KW-0472">Membrane</keyword>
<keyword evidence="3 8" id="KW-0813">Transport</keyword>
<comment type="similarity">
    <text evidence="2 8">Belongs to the BioY family.</text>
</comment>
<dbReference type="PANTHER" id="PTHR34295:SF4">
    <property type="entry name" value="BIOTIN TRANSPORTER BIOY-RELATED"/>
    <property type="match status" value="1"/>
</dbReference>
<evidence type="ECO:0000256" key="8">
    <source>
        <dbReference type="PIRNR" id="PIRNR016661"/>
    </source>
</evidence>
<keyword evidence="5" id="KW-0812">Transmembrane</keyword>
<proteinExistence type="inferred from homology"/>
<dbReference type="AlphaFoldDB" id="A0A5A5U1H5"/>
<evidence type="ECO:0000256" key="5">
    <source>
        <dbReference type="ARBA" id="ARBA00022692"/>
    </source>
</evidence>
<dbReference type="RefSeq" id="WP_149334149.1">
    <property type="nucleotide sequence ID" value="NZ_BJJW01000005.1"/>
</dbReference>
<evidence type="ECO:0000256" key="6">
    <source>
        <dbReference type="ARBA" id="ARBA00022989"/>
    </source>
</evidence>
<dbReference type="PIRSF" id="PIRSF016661">
    <property type="entry name" value="BioY"/>
    <property type="match status" value="1"/>
</dbReference>
<dbReference type="Gene3D" id="1.10.1760.20">
    <property type="match status" value="1"/>
</dbReference>
<dbReference type="InterPro" id="IPR003784">
    <property type="entry name" value="BioY"/>
</dbReference>
<keyword evidence="6" id="KW-1133">Transmembrane helix</keyword>
<dbReference type="EMBL" id="BJJW01000005">
    <property type="protein sequence ID" value="GDZ83584.1"/>
    <property type="molecule type" value="Genomic_DNA"/>
</dbReference>
<evidence type="ECO:0000313" key="9">
    <source>
        <dbReference type="EMBL" id="GDZ83584.1"/>
    </source>
</evidence>
<accession>A0A5A5U1H5</accession>
<evidence type="ECO:0000313" key="10">
    <source>
        <dbReference type="Proteomes" id="UP000323274"/>
    </source>
</evidence>
<sequence>MKTQRLTFTVAIIAILIIMAYIPAIPIGIVPIVVQNMGIMLAGAILGWRSGFIAVIVWLIMAAIGLPVLVGGSGGFVHFIAPTAGYIWAYPFAALLIGLSVKYLKHFNKFNFVTLFIAIIIFGVILIDVSGAVGLTLITHMSFSKALLMQLTFIPGDLIKAALATTIALTLRRRFSVLEHD</sequence>
<gene>
    <name evidence="9" type="ORF">LCIT_08260</name>
</gene>
<dbReference type="Pfam" id="PF02632">
    <property type="entry name" value="BioY"/>
    <property type="match status" value="1"/>
</dbReference>
<evidence type="ECO:0000256" key="3">
    <source>
        <dbReference type="ARBA" id="ARBA00022448"/>
    </source>
</evidence>
<dbReference type="GO" id="GO:0005886">
    <property type="term" value="C:plasma membrane"/>
    <property type="evidence" value="ECO:0007669"/>
    <property type="project" value="UniProtKB-SubCell"/>
</dbReference>
<reference evidence="9 10" key="1">
    <citation type="submission" date="2019-04" db="EMBL/GenBank/DDBJ databases">
        <title>A pseudo-fructophilic Leuconostoc citreum strain F192-5 isolated from peel of satsuma mandarin: the first report for isolation and characterization of strain-dependent fructophilic-like characteristics.</title>
        <authorList>
            <person name="Maeno S."/>
            <person name="Tanizawa Y."/>
            <person name="Kajikawa A."/>
            <person name="Kanesaki Y."/>
            <person name="Kubota E."/>
            <person name="Arita M."/>
            <person name="Leon D."/>
            <person name="Endo A."/>
        </authorList>
    </citation>
    <scope>NUCLEOTIDE SEQUENCE [LARGE SCALE GENOMIC DNA]</scope>
    <source>
        <strain evidence="9 10">F192-5</strain>
    </source>
</reference>
<protein>
    <recommendedName>
        <fullName evidence="8">Biotin transporter</fullName>
    </recommendedName>
</protein>
<dbReference type="PANTHER" id="PTHR34295">
    <property type="entry name" value="BIOTIN TRANSPORTER BIOY"/>
    <property type="match status" value="1"/>
</dbReference>
<dbReference type="GO" id="GO:0015225">
    <property type="term" value="F:biotin transmembrane transporter activity"/>
    <property type="evidence" value="ECO:0007669"/>
    <property type="project" value="UniProtKB-UniRule"/>
</dbReference>